<comment type="caution">
    <text evidence="5">The sequence shown here is derived from an EMBL/GenBank/DDBJ whole genome shotgun (WGS) entry which is preliminary data.</text>
</comment>
<keyword evidence="1" id="KW-0812">Transmembrane</keyword>
<dbReference type="EMBL" id="JAFEJA010000001">
    <property type="protein sequence ID" value="MBM9618039.1"/>
    <property type="molecule type" value="Genomic_DNA"/>
</dbReference>
<dbReference type="InterPro" id="IPR012337">
    <property type="entry name" value="RNaseH-like_sf"/>
</dbReference>
<feature type="transmembrane region" description="Helical" evidence="1">
    <location>
        <begin position="50"/>
        <end position="70"/>
    </location>
</feature>
<name>A0ABS2V3N4_9ACTN</name>
<dbReference type="PANTHER" id="PTHR37529">
    <property type="entry name" value="TRANSPOSASE INSG FOR INSERTION SEQUENCE ELEMENT IS4-RELATED"/>
    <property type="match status" value="1"/>
</dbReference>
<geneLocation type="plasmid" evidence="8">
    <name>unnamed1</name>
</geneLocation>
<dbReference type="InterPro" id="IPR047952">
    <property type="entry name" value="Transpos_IS4"/>
</dbReference>
<dbReference type="Pfam" id="PF13006">
    <property type="entry name" value="Nterm_IS4"/>
    <property type="match status" value="1"/>
</dbReference>
<organism evidence="5 10">
    <name type="scientific">Streptomyces zhihengii</name>
    <dbReference type="NCBI Taxonomy" id="1818004"/>
    <lineage>
        <taxon>Bacteria</taxon>
        <taxon>Bacillati</taxon>
        <taxon>Actinomycetota</taxon>
        <taxon>Actinomycetes</taxon>
        <taxon>Kitasatosporales</taxon>
        <taxon>Streptomycetaceae</taxon>
        <taxon>Streptomyces</taxon>
    </lineage>
</organism>
<dbReference type="RefSeq" id="WP_205376374.1">
    <property type="nucleotide sequence ID" value="NZ_JAFEJA010000003.1"/>
</dbReference>
<dbReference type="SUPFAM" id="SSF53098">
    <property type="entry name" value="Ribonuclease H-like"/>
    <property type="match status" value="1"/>
</dbReference>
<gene>
    <name evidence="4" type="ORF">JE024_04665</name>
    <name evidence="5" type="ORF">JE024_36425</name>
    <name evidence="6" type="ORF">JE024_36840</name>
    <name evidence="7" type="ORF">JE024_37390</name>
    <name evidence="8" type="ORF">JE024_38630</name>
    <name evidence="9" type="ORF">JE024_38660</name>
</gene>
<evidence type="ECO:0000313" key="8">
    <source>
        <dbReference type="EMBL" id="MBM9624471.1"/>
    </source>
</evidence>
<keyword evidence="1" id="KW-0472">Membrane</keyword>
<reference evidence="5 10" key="1">
    <citation type="journal article" date="2016" name="Arch. Microbiol.">
        <title>Streptomyces zhihengii sp. nov., isolated from rhizospheric soil of Psammosilene tunicoides.</title>
        <authorList>
            <person name="Huang M.J."/>
            <person name="Fei J.J."/>
            <person name="Salam N."/>
            <person name="Kim C.J."/>
            <person name="Hozzein W.N."/>
            <person name="Xiao M."/>
            <person name="Huang H.Q."/>
            <person name="Li W.J."/>
        </authorList>
    </citation>
    <scope>NUCLEOTIDE SEQUENCE [LARGE SCALE GENOMIC DNA]</scope>
    <source>
        <strain evidence="5 10">YIM T102</strain>
    </source>
</reference>
<evidence type="ECO:0000259" key="2">
    <source>
        <dbReference type="Pfam" id="PF01609"/>
    </source>
</evidence>
<protein>
    <submittedName>
        <fullName evidence="5">IS4 family transposase</fullName>
    </submittedName>
</protein>
<keyword evidence="8" id="KW-0614">Plasmid</keyword>
<evidence type="ECO:0000259" key="3">
    <source>
        <dbReference type="Pfam" id="PF13006"/>
    </source>
</evidence>
<dbReference type="EMBL" id="JAFEJA010000002">
    <property type="protein sequence ID" value="MBM9624069.1"/>
    <property type="molecule type" value="Genomic_DNA"/>
</dbReference>
<dbReference type="NCBIfam" id="NF033592">
    <property type="entry name" value="transpos_IS4_1"/>
    <property type="match status" value="1"/>
</dbReference>
<evidence type="ECO:0000313" key="10">
    <source>
        <dbReference type="Proteomes" id="UP000664109"/>
    </source>
</evidence>
<evidence type="ECO:0000313" key="9">
    <source>
        <dbReference type="EMBL" id="MBM9624477.1"/>
    </source>
</evidence>
<feature type="domain" description="Transposase IS4-like" evidence="2">
    <location>
        <begin position="124"/>
        <end position="340"/>
    </location>
</feature>
<dbReference type="EMBL" id="JAFEJA010000003">
    <property type="protein sequence ID" value="MBM9624471.1"/>
    <property type="molecule type" value="Genomic_DNA"/>
</dbReference>
<evidence type="ECO:0000256" key="1">
    <source>
        <dbReference type="SAM" id="Phobius"/>
    </source>
</evidence>
<dbReference type="EMBL" id="JAFEJA010000003">
    <property type="protein sequence ID" value="MBM9624477.1"/>
    <property type="molecule type" value="Genomic_DNA"/>
</dbReference>
<dbReference type="EMBL" id="JAFEJA010000002">
    <property type="protein sequence ID" value="MBM9624140.1"/>
    <property type="molecule type" value="Genomic_DNA"/>
</dbReference>
<dbReference type="Proteomes" id="UP000664109">
    <property type="component" value="Unassembled WGS sequence"/>
</dbReference>
<reference evidence="5" key="2">
    <citation type="submission" date="2021-01" db="EMBL/GenBank/DDBJ databases">
        <authorList>
            <person name="Gao J."/>
        </authorList>
    </citation>
    <scope>NUCLEOTIDE SEQUENCE</scope>
    <source>
        <strain evidence="5">YIM T102</strain>
        <plasmid evidence="8">unnamed1</plasmid>
    </source>
</reference>
<sequence>MSREVAVAAGAFAPGHLGELTRIVPFEMVDEVLADTGRTQQRIRDLPSRVVVYLLLGGALFPGLGWQQVWQRLTAGLDGLPTATPTAGALAQARKRLGTRPLRHLFDLLRGPAAGLGIAGTRWHGLLVCAIDGTLMAVPDSPANQAEFTRHRCNNGGAGYPSLRLLILVACGTRTVMDAVFGPATDGETTYAPRLVRSLREDMIVLLDRNFAVQALIEAVTLRSAHVLVRVKENRRLPVLRRFPDGSWLSRIGPVPVRVVCCEITISTSQGRRTGAYRLVTTLTDPFTHPAGDLIGLYHERWEIETTYLEIKSTILGGRVLRARTPAGVAQEVFAVLVTYQVLRLAMADATASRPGTDPDRASFSIALNTARDLVIQAAGVFSGAVIDLVGTIGRRILAALMPDRRVRTRPRVVKRAISRYNARGTVDRTTYRATISVHILTPAP</sequence>
<evidence type="ECO:0000313" key="7">
    <source>
        <dbReference type="EMBL" id="MBM9624241.1"/>
    </source>
</evidence>
<evidence type="ECO:0000313" key="6">
    <source>
        <dbReference type="EMBL" id="MBM9624140.1"/>
    </source>
</evidence>
<evidence type="ECO:0000313" key="5">
    <source>
        <dbReference type="EMBL" id="MBM9624069.1"/>
    </source>
</evidence>
<proteinExistence type="predicted"/>
<dbReference type="EMBL" id="JAFEJA010000002">
    <property type="protein sequence ID" value="MBM9624241.1"/>
    <property type="molecule type" value="Genomic_DNA"/>
</dbReference>
<keyword evidence="1" id="KW-1133">Transmembrane helix</keyword>
<feature type="domain" description="Transposase IS4 N-terminal" evidence="3">
    <location>
        <begin position="15"/>
        <end position="107"/>
    </location>
</feature>
<dbReference type="Pfam" id="PF01609">
    <property type="entry name" value="DDE_Tnp_1"/>
    <property type="match status" value="1"/>
</dbReference>
<dbReference type="PANTHER" id="PTHR37529:SF1">
    <property type="entry name" value="TRANSPOSASE INSG FOR INSERTION SEQUENCE ELEMENT IS4-RELATED"/>
    <property type="match status" value="1"/>
</dbReference>
<evidence type="ECO:0000313" key="4">
    <source>
        <dbReference type="EMBL" id="MBM9618039.1"/>
    </source>
</evidence>
<dbReference type="InterPro" id="IPR024473">
    <property type="entry name" value="Transposases_IS4_N"/>
</dbReference>
<accession>A0ABS2V3N4</accession>
<keyword evidence="10" id="KW-1185">Reference proteome</keyword>
<dbReference type="InterPro" id="IPR002559">
    <property type="entry name" value="Transposase_11"/>
</dbReference>